<proteinExistence type="predicted"/>
<name>A0AAX2R9L8_BURCE</name>
<evidence type="ECO:0000313" key="2">
    <source>
        <dbReference type="Proteomes" id="UP000298234"/>
    </source>
</evidence>
<evidence type="ECO:0000313" key="1">
    <source>
        <dbReference type="EMBL" id="TEU31850.1"/>
    </source>
</evidence>
<dbReference type="Proteomes" id="UP000298234">
    <property type="component" value="Unassembled WGS sequence"/>
</dbReference>
<comment type="caution">
    <text evidence="1">The sequence shown here is derived from an EMBL/GenBank/DDBJ whole genome shotgun (WGS) entry which is preliminary data.</text>
</comment>
<organism evidence="1 2">
    <name type="scientific">Burkholderia cepacia</name>
    <name type="common">Pseudomonas cepacia</name>
    <dbReference type="NCBI Taxonomy" id="292"/>
    <lineage>
        <taxon>Bacteria</taxon>
        <taxon>Pseudomonadati</taxon>
        <taxon>Pseudomonadota</taxon>
        <taxon>Betaproteobacteria</taxon>
        <taxon>Burkholderiales</taxon>
        <taxon>Burkholderiaceae</taxon>
        <taxon>Burkholderia</taxon>
        <taxon>Burkholderia cepacia complex</taxon>
    </lineage>
</organism>
<sequence length="200" mass="20728">MGISSLAVSACGGDDGAVGSPASVLTQQSASGQQFESNSLSTAGKNSVAIDKDYSVRKSAWVNLSSGSMGIAMQELGRSATIQSSDSVNPAIQNQFDGVIVNADEDFGLYKEKASSALNEGYLIIIDSSGSADSQQRVLDLSIELAHVGRKAAVALLYKGAPDEGVGVLAFDAAERDELATLLPKLGRRGSDSLIKQKTQ</sequence>
<evidence type="ECO:0008006" key="3">
    <source>
        <dbReference type="Google" id="ProtNLM"/>
    </source>
</evidence>
<gene>
    <name evidence="1" type="ORF">E3D37_44090</name>
</gene>
<dbReference type="AlphaFoldDB" id="A0AAX2R9L8"/>
<reference evidence="1 2" key="1">
    <citation type="submission" date="2019-03" db="EMBL/GenBank/DDBJ databases">
        <title>Burkholderia cepacia outbreak.</title>
        <authorList>
            <person name="Farzana R."/>
            <person name="Walsh T.R."/>
        </authorList>
    </citation>
    <scope>NUCLEOTIDE SEQUENCE [LARGE SCALE GENOMIC DNA]</scope>
    <source>
        <strain evidence="2">d13</strain>
    </source>
</reference>
<protein>
    <recommendedName>
        <fullName evidence="3">Lipoprotein</fullName>
    </recommendedName>
</protein>
<dbReference type="RefSeq" id="WP_134321283.1">
    <property type="nucleotide sequence ID" value="NZ_SNSQ01000111.1"/>
</dbReference>
<accession>A0AAX2R9L8</accession>
<dbReference type="EMBL" id="SNSQ01000111">
    <property type="protein sequence ID" value="TEU31850.1"/>
    <property type="molecule type" value="Genomic_DNA"/>
</dbReference>